<organism evidence="1 2">
    <name type="scientific">Sphingomonas quercus</name>
    <dbReference type="NCBI Taxonomy" id="2842451"/>
    <lineage>
        <taxon>Bacteria</taxon>
        <taxon>Pseudomonadati</taxon>
        <taxon>Pseudomonadota</taxon>
        <taxon>Alphaproteobacteria</taxon>
        <taxon>Sphingomonadales</taxon>
        <taxon>Sphingomonadaceae</taxon>
        <taxon>Sphingomonas</taxon>
    </lineage>
</organism>
<evidence type="ECO:0000313" key="1">
    <source>
        <dbReference type="EMBL" id="MBU3078932.1"/>
    </source>
</evidence>
<comment type="caution">
    <text evidence="1">The sequence shown here is derived from an EMBL/GenBank/DDBJ whole genome shotgun (WGS) entry which is preliminary data.</text>
</comment>
<accession>A0ABS6BKU2</accession>
<dbReference type="EMBL" id="JAHKRT010000007">
    <property type="protein sequence ID" value="MBU3078932.1"/>
    <property type="molecule type" value="Genomic_DNA"/>
</dbReference>
<gene>
    <name evidence="1" type="ORF">KOF26_13780</name>
</gene>
<evidence type="ECO:0000313" key="2">
    <source>
        <dbReference type="Proteomes" id="UP000776276"/>
    </source>
</evidence>
<dbReference type="Proteomes" id="UP000776276">
    <property type="component" value="Unassembled WGS sequence"/>
</dbReference>
<reference evidence="1 2" key="1">
    <citation type="submission" date="2021-06" db="EMBL/GenBank/DDBJ databases">
        <title>Sphingomonas sp. XMGL2, whole genome shotgun sequencing project.</title>
        <authorList>
            <person name="Zhao G."/>
            <person name="Shen L."/>
        </authorList>
    </citation>
    <scope>NUCLEOTIDE SEQUENCE [LARGE SCALE GENOMIC DNA]</scope>
    <source>
        <strain evidence="1 2">XMGL2</strain>
    </source>
</reference>
<dbReference type="RefSeq" id="WP_216326079.1">
    <property type="nucleotide sequence ID" value="NZ_JAHKRT010000007.1"/>
</dbReference>
<protein>
    <submittedName>
        <fullName evidence="1">Uncharacterized protein</fullName>
    </submittedName>
</protein>
<sequence length="99" mass="10582">MNQDIPALSQTEWKAVTVAINDAANCGCASGEPGRLGRIFAALTGIERPKPLADPRLEALRLFVCDTRRSRKPAESLVPALIDQGYNPAQVRAIALLAA</sequence>
<proteinExistence type="predicted"/>
<keyword evidence="2" id="KW-1185">Reference proteome</keyword>
<name>A0ABS6BKU2_9SPHN</name>